<protein>
    <submittedName>
        <fullName evidence="2">Uncharacterized protein</fullName>
    </submittedName>
</protein>
<feature type="signal peptide" evidence="1">
    <location>
        <begin position="1"/>
        <end position="20"/>
    </location>
</feature>
<evidence type="ECO:0000313" key="2">
    <source>
        <dbReference type="EMBL" id="QBZ61025.1"/>
    </source>
</evidence>
<evidence type="ECO:0000256" key="1">
    <source>
        <dbReference type="SAM" id="SignalP"/>
    </source>
</evidence>
<dbReference type="EMBL" id="CP034207">
    <property type="protein sequence ID" value="QBZ61025.1"/>
    <property type="molecule type" value="Genomic_DNA"/>
</dbReference>
<feature type="chain" id="PRO_5020377904" evidence="1">
    <location>
        <begin position="21"/>
        <end position="87"/>
    </location>
</feature>
<gene>
    <name evidence="2" type="ORF">PoMZ_07971</name>
</gene>
<keyword evidence="1" id="KW-0732">Signal</keyword>
<accession>A0A4P7NGF6</accession>
<name>A0A4P7NGF6_PYROR</name>
<reference evidence="2 3" key="1">
    <citation type="journal article" date="2019" name="Mol. Biol. Evol.">
        <title>Blast fungal genomes show frequent chromosomal changes, gene gains and losses, and effector gene turnover.</title>
        <authorList>
            <person name="Gomez Luciano L.B."/>
            <person name="Jason Tsai I."/>
            <person name="Chuma I."/>
            <person name="Tosa Y."/>
            <person name="Chen Y.H."/>
            <person name="Li J.Y."/>
            <person name="Li M.Y."/>
            <person name="Jade Lu M.Y."/>
            <person name="Nakayashiki H."/>
            <person name="Li W.H."/>
        </authorList>
    </citation>
    <scope>NUCLEOTIDE SEQUENCE [LARGE SCALE GENOMIC DNA]</scope>
    <source>
        <strain evidence="2">MZ5-1-6</strain>
    </source>
</reference>
<evidence type="ECO:0000313" key="3">
    <source>
        <dbReference type="Proteomes" id="UP000294847"/>
    </source>
</evidence>
<dbReference type="AlphaFoldDB" id="A0A4P7NGF6"/>
<sequence>MQFKSLFAFAALTLIPAVSALGCEVLISKKSGGDGPVKSSCIPKSGSKVIVVNGKTVTVSADGSCKFSSKDLDPSLAMKFEGDCIGI</sequence>
<proteinExistence type="predicted"/>
<organism evidence="2 3">
    <name type="scientific">Pyricularia oryzae</name>
    <name type="common">Rice blast fungus</name>
    <name type="synonym">Magnaporthe oryzae</name>
    <dbReference type="NCBI Taxonomy" id="318829"/>
    <lineage>
        <taxon>Eukaryota</taxon>
        <taxon>Fungi</taxon>
        <taxon>Dikarya</taxon>
        <taxon>Ascomycota</taxon>
        <taxon>Pezizomycotina</taxon>
        <taxon>Sordariomycetes</taxon>
        <taxon>Sordariomycetidae</taxon>
        <taxon>Magnaporthales</taxon>
        <taxon>Pyriculariaceae</taxon>
        <taxon>Pyricularia</taxon>
    </lineage>
</organism>
<dbReference type="PROSITE" id="PS51257">
    <property type="entry name" value="PROKAR_LIPOPROTEIN"/>
    <property type="match status" value="1"/>
</dbReference>
<dbReference type="Proteomes" id="UP000294847">
    <property type="component" value="Chromosome 4"/>
</dbReference>